<dbReference type="CDD" id="cd00377">
    <property type="entry name" value="ICL_PEPM"/>
    <property type="match status" value="1"/>
</dbReference>
<gene>
    <name evidence="1" type="ORF">SAMN05421684_2373</name>
</gene>
<sequence length="263" mass="27111">MTNSHDEQVRYFDSLHRAAKPIVLPNAWDAGSARLIEDAGADAIATTSAGVAWAAVGAADDGSIGRERAVELVARVVAAVRVPVTADIEDGYDELASTIRGVLDAGAVGVNLEDGVRAHPERIATARRVAGAGLFINARIDTYLRELGDPAGRRKETLDRAAAYVAAGADGVFVPGVTDPETIAALVKEIPAPLNVMAGPASPTVDELAALGVARVSVGPAITLAAYAAIQTAARELLTTGTYDALGTGFAEIDDLMGRHSHV</sequence>
<organism evidence="1 2">
    <name type="scientific">Asanoa ishikariensis</name>
    <dbReference type="NCBI Taxonomy" id="137265"/>
    <lineage>
        <taxon>Bacteria</taxon>
        <taxon>Bacillati</taxon>
        <taxon>Actinomycetota</taxon>
        <taxon>Actinomycetes</taxon>
        <taxon>Micromonosporales</taxon>
        <taxon>Micromonosporaceae</taxon>
        <taxon>Asanoa</taxon>
    </lineage>
</organism>
<dbReference type="EMBL" id="FNQB01000001">
    <property type="protein sequence ID" value="SDY92977.1"/>
    <property type="molecule type" value="Genomic_DNA"/>
</dbReference>
<protein>
    <submittedName>
        <fullName evidence="1">2-Methylisocitrate lyase, PEP mutase family</fullName>
    </submittedName>
</protein>
<dbReference type="InterPro" id="IPR040442">
    <property type="entry name" value="Pyrv_kinase-like_dom_sf"/>
</dbReference>
<keyword evidence="2" id="KW-1185">Reference proteome</keyword>
<proteinExistence type="predicted"/>
<dbReference type="GO" id="GO:0016829">
    <property type="term" value="F:lyase activity"/>
    <property type="evidence" value="ECO:0007669"/>
    <property type="project" value="UniProtKB-KW"/>
</dbReference>
<dbReference type="PANTHER" id="PTHR42905:SF16">
    <property type="entry name" value="CARBOXYPHOSPHONOENOLPYRUVATE PHOSPHONOMUTASE-LIKE PROTEIN (AFU_ORTHOLOGUE AFUA_5G07230)"/>
    <property type="match status" value="1"/>
</dbReference>
<dbReference type="Pfam" id="PF13714">
    <property type="entry name" value="PEP_mutase"/>
    <property type="match status" value="1"/>
</dbReference>
<dbReference type="RefSeq" id="WP_090790085.1">
    <property type="nucleotide sequence ID" value="NZ_BOND01000026.1"/>
</dbReference>
<dbReference type="STRING" id="137265.SAMN05421684_2373"/>
<dbReference type="Proteomes" id="UP000199632">
    <property type="component" value="Unassembled WGS sequence"/>
</dbReference>
<dbReference type="PANTHER" id="PTHR42905">
    <property type="entry name" value="PHOSPHOENOLPYRUVATE CARBOXYLASE"/>
    <property type="match status" value="1"/>
</dbReference>
<evidence type="ECO:0000313" key="2">
    <source>
        <dbReference type="Proteomes" id="UP000199632"/>
    </source>
</evidence>
<dbReference type="OrthoDB" id="9780430at2"/>
<reference evidence="2" key="1">
    <citation type="submission" date="2016-10" db="EMBL/GenBank/DDBJ databases">
        <authorList>
            <person name="Varghese N."/>
            <person name="Submissions S."/>
        </authorList>
    </citation>
    <scope>NUCLEOTIDE SEQUENCE [LARGE SCALE GENOMIC DNA]</scope>
    <source>
        <strain evidence="2">DSM 44718</strain>
    </source>
</reference>
<evidence type="ECO:0000313" key="1">
    <source>
        <dbReference type="EMBL" id="SDY92977.1"/>
    </source>
</evidence>
<accession>A0A1H3NVN9</accession>
<dbReference type="AlphaFoldDB" id="A0A1H3NVN9"/>
<name>A0A1H3NVN9_9ACTN</name>
<dbReference type="SUPFAM" id="SSF51621">
    <property type="entry name" value="Phosphoenolpyruvate/pyruvate domain"/>
    <property type="match status" value="1"/>
</dbReference>
<dbReference type="Gene3D" id="3.20.20.60">
    <property type="entry name" value="Phosphoenolpyruvate-binding domains"/>
    <property type="match status" value="1"/>
</dbReference>
<keyword evidence="1" id="KW-0456">Lyase</keyword>
<dbReference type="InterPro" id="IPR015813">
    <property type="entry name" value="Pyrv/PenolPyrv_kinase-like_dom"/>
</dbReference>
<dbReference type="InterPro" id="IPR039556">
    <property type="entry name" value="ICL/PEPM"/>
</dbReference>